<evidence type="ECO:0000256" key="1">
    <source>
        <dbReference type="SAM" id="MobiDB-lite"/>
    </source>
</evidence>
<feature type="compositionally biased region" description="Polar residues" evidence="1">
    <location>
        <begin position="223"/>
        <end position="238"/>
    </location>
</feature>
<feature type="region of interest" description="Disordered" evidence="1">
    <location>
        <begin position="74"/>
        <end position="256"/>
    </location>
</feature>
<organism evidence="2">
    <name type="scientific">marine metagenome</name>
    <dbReference type="NCBI Taxonomy" id="408172"/>
    <lineage>
        <taxon>unclassified sequences</taxon>
        <taxon>metagenomes</taxon>
        <taxon>ecological metagenomes</taxon>
    </lineage>
</organism>
<name>A0A381TSR9_9ZZZZ</name>
<reference evidence="2" key="1">
    <citation type="submission" date="2018-05" db="EMBL/GenBank/DDBJ databases">
        <authorList>
            <person name="Lanie J.A."/>
            <person name="Ng W.-L."/>
            <person name="Kazmierczak K.M."/>
            <person name="Andrzejewski T.M."/>
            <person name="Davidsen T.M."/>
            <person name="Wayne K.J."/>
            <person name="Tettelin H."/>
            <person name="Glass J.I."/>
            <person name="Rusch D."/>
            <person name="Podicherti R."/>
            <person name="Tsui H.-C.T."/>
            <person name="Winkler M.E."/>
        </authorList>
    </citation>
    <scope>NUCLEOTIDE SEQUENCE</scope>
</reference>
<dbReference type="AlphaFoldDB" id="A0A381TSR9"/>
<sequence length="256" mass="29302">MPFLRYVRDHRGNENTYLVHTFRRFGKTHPEILYWFRTPPHVQIGREALDDETMKAVQENFPYVRFDWPKILERKAPQSNSKTDDNSRPPRRQKIRAESKRGRRKKTTEKGTVSVGRNEESLDDEQLDNEGLVSEIKALDSADREDVSPEAISQKVPSGVDQKTSSSRKSSPRRRRRTGWNGLNRKSNSQKNGEPASEIVTKAELQEDAENSKMDAKLMPNETELQGNTKKSATSSPEISEDMETVVRRDKTGSSS</sequence>
<protein>
    <submittedName>
        <fullName evidence="2">Uncharacterized protein</fullName>
    </submittedName>
</protein>
<gene>
    <name evidence="2" type="ORF">METZ01_LOCUS69957</name>
</gene>
<feature type="compositionally biased region" description="Basic and acidic residues" evidence="1">
    <location>
        <begin position="74"/>
        <end position="88"/>
    </location>
</feature>
<accession>A0A381TSR9</accession>
<feature type="compositionally biased region" description="Basic and acidic residues" evidence="1">
    <location>
        <begin position="137"/>
        <end position="147"/>
    </location>
</feature>
<feature type="compositionally biased region" description="Basic and acidic residues" evidence="1">
    <location>
        <begin position="245"/>
        <end position="256"/>
    </location>
</feature>
<dbReference type="EMBL" id="UINC01004823">
    <property type="protein sequence ID" value="SVA17103.1"/>
    <property type="molecule type" value="Genomic_DNA"/>
</dbReference>
<proteinExistence type="predicted"/>
<evidence type="ECO:0000313" key="2">
    <source>
        <dbReference type="EMBL" id="SVA17103.1"/>
    </source>
</evidence>